<dbReference type="Proteomes" id="UP000503011">
    <property type="component" value="Chromosome"/>
</dbReference>
<feature type="region of interest" description="Disordered" evidence="2">
    <location>
        <begin position="1"/>
        <end position="41"/>
    </location>
</feature>
<comment type="similarity">
    <text evidence="1">Belongs to the ROK (NagC/XylR) family.</text>
</comment>
<dbReference type="EMBL" id="AP022871">
    <property type="protein sequence ID" value="BCB89257.1"/>
    <property type="molecule type" value="Genomic_DNA"/>
</dbReference>
<organism evidence="3 4">
    <name type="scientific">Phytohabitans suffuscus</name>
    <dbReference type="NCBI Taxonomy" id="624315"/>
    <lineage>
        <taxon>Bacteria</taxon>
        <taxon>Bacillati</taxon>
        <taxon>Actinomycetota</taxon>
        <taxon>Actinomycetes</taxon>
        <taxon>Micromonosporales</taxon>
        <taxon>Micromonosporaceae</taxon>
    </lineage>
</organism>
<dbReference type="InterPro" id="IPR043129">
    <property type="entry name" value="ATPase_NBD"/>
</dbReference>
<protein>
    <recommendedName>
        <fullName evidence="5">ROK family protein</fullName>
    </recommendedName>
</protein>
<dbReference type="InterPro" id="IPR000600">
    <property type="entry name" value="ROK"/>
</dbReference>
<dbReference type="PANTHER" id="PTHR18964:SF173">
    <property type="entry name" value="GLUCOKINASE"/>
    <property type="match status" value="1"/>
</dbReference>
<gene>
    <name evidence="3" type="ORF">Psuf_065700</name>
</gene>
<sequence>MLVRQHRMRLRAGQRLGARPGRPGGGVRRPQPHLAARHSGRHPVTAQDVIAAAADGDPTSIELITRAGHRIGIMLAAVVNTHNPGLVLIGGGVAAAGDLLLAAVRKSVYHRAMPLATRDLRIELSLLGDRAGLVGAAFMATDELLSRRHLGHWIGHGTPAGTAGLIHQ</sequence>
<dbReference type="AlphaFoldDB" id="A0A6F8YSZ2"/>
<reference evidence="3 4" key="1">
    <citation type="submission" date="2020-03" db="EMBL/GenBank/DDBJ databases">
        <title>Whole genome shotgun sequence of Phytohabitans suffuscus NBRC 105367.</title>
        <authorList>
            <person name="Komaki H."/>
            <person name="Tamura T."/>
        </authorList>
    </citation>
    <scope>NUCLEOTIDE SEQUENCE [LARGE SCALE GENOMIC DNA]</scope>
    <source>
        <strain evidence="3 4">NBRC 105367</strain>
    </source>
</reference>
<dbReference type="KEGG" id="psuu:Psuf_065700"/>
<reference evidence="3 4" key="2">
    <citation type="submission" date="2020-03" db="EMBL/GenBank/DDBJ databases">
        <authorList>
            <person name="Ichikawa N."/>
            <person name="Kimura A."/>
            <person name="Kitahashi Y."/>
            <person name="Uohara A."/>
        </authorList>
    </citation>
    <scope>NUCLEOTIDE SEQUENCE [LARGE SCALE GENOMIC DNA]</scope>
    <source>
        <strain evidence="3 4">NBRC 105367</strain>
    </source>
</reference>
<evidence type="ECO:0008006" key="5">
    <source>
        <dbReference type="Google" id="ProtNLM"/>
    </source>
</evidence>
<accession>A0A6F8YSZ2</accession>
<dbReference type="PANTHER" id="PTHR18964">
    <property type="entry name" value="ROK (REPRESSOR, ORF, KINASE) FAMILY"/>
    <property type="match status" value="1"/>
</dbReference>
<name>A0A6F8YSZ2_9ACTN</name>
<proteinExistence type="inferred from homology"/>
<keyword evidence="4" id="KW-1185">Reference proteome</keyword>
<evidence type="ECO:0000313" key="3">
    <source>
        <dbReference type="EMBL" id="BCB89257.1"/>
    </source>
</evidence>
<dbReference type="Pfam" id="PF00480">
    <property type="entry name" value="ROK"/>
    <property type="match status" value="1"/>
</dbReference>
<dbReference type="SUPFAM" id="SSF53067">
    <property type="entry name" value="Actin-like ATPase domain"/>
    <property type="match status" value="1"/>
</dbReference>
<evidence type="ECO:0000256" key="2">
    <source>
        <dbReference type="SAM" id="MobiDB-lite"/>
    </source>
</evidence>
<feature type="compositionally biased region" description="Basic residues" evidence="2">
    <location>
        <begin position="1"/>
        <end position="12"/>
    </location>
</feature>
<evidence type="ECO:0000313" key="4">
    <source>
        <dbReference type="Proteomes" id="UP000503011"/>
    </source>
</evidence>
<evidence type="ECO:0000256" key="1">
    <source>
        <dbReference type="ARBA" id="ARBA00006479"/>
    </source>
</evidence>
<dbReference type="Gene3D" id="3.30.420.40">
    <property type="match status" value="1"/>
</dbReference>